<accession>A0A9P6NNU3</accession>
<organism evidence="1 2">
    <name type="scientific">Cronartium quercuum f. sp. fusiforme G11</name>
    <dbReference type="NCBI Taxonomy" id="708437"/>
    <lineage>
        <taxon>Eukaryota</taxon>
        <taxon>Fungi</taxon>
        <taxon>Dikarya</taxon>
        <taxon>Basidiomycota</taxon>
        <taxon>Pucciniomycotina</taxon>
        <taxon>Pucciniomycetes</taxon>
        <taxon>Pucciniales</taxon>
        <taxon>Coleosporiaceae</taxon>
        <taxon>Cronartium</taxon>
    </lineage>
</organism>
<protein>
    <submittedName>
        <fullName evidence="1">Uncharacterized protein</fullName>
    </submittedName>
</protein>
<gene>
    <name evidence="1" type="ORF">CROQUDRAFT_37994</name>
</gene>
<proteinExistence type="predicted"/>
<dbReference type="EMBL" id="MU167218">
    <property type="protein sequence ID" value="KAG0150555.1"/>
    <property type="molecule type" value="Genomic_DNA"/>
</dbReference>
<dbReference type="Proteomes" id="UP000886653">
    <property type="component" value="Unassembled WGS sequence"/>
</dbReference>
<dbReference type="AlphaFoldDB" id="A0A9P6NNU3"/>
<evidence type="ECO:0000313" key="1">
    <source>
        <dbReference type="EMBL" id="KAG0150555.1"/>
    </source>
</evidence>
<name>A0A9P6NNU3_9BASI</name>
<keyword evidence="2" id="KW-1185">Reference proteome</keyword>
<comment type="caution">
    <text evidence="1">The sequence shown here is derived from an EMBL/GenBank/DDBJ whole genome shotgun (WGS) entry which is preliminary data.</text>
</comment>
<reference evidence="1" key="1">
    <citation type="submission" date="2013-11" db="EMBL/GenBank/DDBJ databases">
        <title>Genome sequence of the fusiform rust pathogen reveals effectors for host alternation and coevolution with pine.</title>
        <authorList>
            <consortium name="DOE Joint Genome Institute"/>
            <person name="Smith K."/>
            <person name="Pendleton A."/>
            <person name="Kubisiak T."/>
            <person name="Anderson C."/>
            <person name="Salamov A."/>
            <person name="Aerts A."/>
            <person name="Riley R."/>
            <person name="Clum A."/>
            <person name="Lindquist E."/>
            <person name="Ence D."/>
            <person name="Campbell M."/>
            <person name="Kronenberg Z."/>
            <person name="Feau N."/>
            <person name="Dhillon B."/>
            <person name="Hamelin R."/>
            <person name="Burleigh J."/>
            <person name="Smith J."/>
            <person name="Yandell M."/>
            <person name="Nelson C."/>
            <person name="Grigoriev I."/>
            <person name="Davis J."/>
        </authorList>
    </citation>
    <scope>NUCLEOTIDE SEQUENCE</scope>
    <source>
        <strain evidence="1">G11</strain>
    </source>
</reference>
<sequence length="59" mass="6802">LSTPSSEFPSHKLTFKTTARKLADAYNSLEKGQTAAIFQFRTGNYPLNIYLHRFKRLPK</sequence>
<feature type="non-terminal residue" evidence="1">
    <location>
        <position position="1"/>
    </location>
</feature>
<evidence type="ECO:0000313" key="2">
    <source>
        <dbReference type="Proteomes" id="UP000886653"/>
    </source>
</evidence>